<evidence type="ECO:0000313" key="13">
    <source>
        <dbReference type="EMBL" id="KHJ87292.1"/>
    </source>
</evidence>
<dbReference type="PANTHER" id="PTHR19300">
    <property type="entry name" value="BETA-1,4-GALACTOSYLTRANSFERASE"/>
    <property type="match status" value="1"/>
</dbReference>
<dbReference type="PRINTS" id="PR02050">
    <property type="entry name" value="B14GALTRFASE"/>
</dbReference>
<accession>A0A0B1SUT0</accession>
<dbReference type="GO" id="GO:0016020">
    <property type="term" value="C:membrane"/>
    <property type="evidence" value="ECO:0007669"/>
    <property type="project" value="UniProtKB-SubCell"/>
</dbReference>
<organism evidence="13 14">
    <name type="scientific">Oesophagostomum dentatum</name>
    <name type="common">Nodular worm</name>
    <dbReference type="NCBI Taxonomy" id="61180"/>
    <lineage>
        <taxon>Eukaryota</taxon>
        <taxon>Metazoa</taxon>
        <taxon>Ecdysozoa</taxon>
        <taxon>Nematoda</taxon>
        <taxon>Chromadorea</taxon>
        <taxon>Rhabditida</taxon>
        <taxon>Rhabditina</taxon>
        <taxon>Rhabditomorpha</taxon>
        <taxon>Strongyloidea</taxon>
        <taxon>Strongylidae</taxon>
        <taxon>Oesophagostomum</taxon>
    </lineage>
</organism>
<evidence type="ECO:0000256" key="6">
    <source>
        <dbReference type="ARBA" id="ARBA00022692"/>
    </source>
</evidence>
<dbReference type="SUPFAM" id="SSF53448">
    <property type="entry name" value="Nucleotide-diphospho-sugar transferases"/>
    <property type="match status" value="1"/>
</dbReference>
<evidence type="ECO:0000256" key="5">
    <source>
        <dbReference type="ARBA" id="ARBA00022679"/>
    </source>
</evidence>
<keyword evidence="9" id="KW-0472">Membrane</keyword>
<dbReference type="InterPro" id="IPR027995">
    <property type="entry name" value="Galactosyl_T_N"/>
</dbReference>
<name>A0A0B1SUT0_OESDE</name>
<keyword evidence="6" id="KW-0812">Transmembrane</keyword>
<evidence type="ECO:0000256" key="9">
    <source>
        <dbReference type="ARBA" id="ARBA00023136"/>
    </source>
</evidence>
<dbReference type="Pfam" id="PF13733">
    <property type="entry name" value="Glyco_transf_7N"/>
    <property type="match status" value="1"/>
</dbReference>
<evidence type="ECO:0000256" key="1">
    <source>
        <dbReference type="ARBA" id="ARBA00004606"/>
    </source>
</evidence>
<keyword evidence="5 13" id="KW-0808">Transferase</keyword>
<evidence type="ECO:0000313" key="14">
    <source>
        <dbReference type="Proteomes" id="UP000053660"/>
    </source>
</evidence>
<dbReference type="GO" id="GO:0005794">
    <property type="term" value="C:Golgi apparatus"/>
    <property type="evidence" value="ECO:0007669"/>
    <property type="project" value="TreeGrafter"/>
</dbReference>
<gene>
    <name evidence="13" type="ORF">OESDEN_12936</name>
</gene>
<evidence type="ECO:0000256" key="10">
    <source>
        <dbReference type="ARBA" id="ARBA00023180"/>
    </source>
</evidence>
<dbReference type="PANTHER" id="PTHR19300:SF57">
    <property type="entry name" value="BETA-1,4-N-ACETYLGALACTOSAMINYLTRANSFERASE"/>
    <property type="match status" value="1"/>
</dbReference>
<feature type="domain" description="Galactosyltransferase N-terminal" evidence="12">
    <location>
        <begin position="5"/>
        <end position="118"/>
    </location>
</feature>
<comment type="pathway">
    <text evidence="2">Protein modification; protein glycosylation.</text>
</comment>
<dbReference type="Pfam" id="PF02709">
    <property type="entry name" value="Glyco_transf_7C"/>
    <property type="match status" value="1"/>
</dbReference>
<evidence type="ECO:0000256" key="4">
    <source>
        <dbReference type="ARBA" id="ARBA00022676"/>
    </source>
</evidence>
<keyword evidence="4 13" id="KW-0328">Glycosyltransferase</keyword>
<dbReference type="InterPro" id="IPR027791">
    <property type="entry name" value="Galactosyl_T_C"/>
</dbReference>
<comment type="similarity">
    <text evidence="3">Belongs to the glycosyltransferase 7 family.</text>
</comment>
<evidence type="ECO:0000256" key="8">
    <source>
        <dbReference type="ARBA" id="ARBA00022989"/>
    </source>
</evidence>
<reference evidence="13 14" key="1">
    <citation type="submission" date="2014-03" db="EMBL/GenBank/DDBJ databases">
        <title>Draft genome of the hookworm Oesophagostomum dentatum.</title>
        <authorList>
            <person name="Mitreva M."/>
        </authorList>
    </citation>
    <scope>NUCLEOTIDE SEQUENCE [LARGE SCALE GENOMIC DNA]</scope>
    <source>
        <strain evidence="13 14">OD-Hann</strain>
    </source>
</reference>
<protein>
    <submittedName>
        <fullName evidence="13">N-acetyllactosaminide 3-alpha-galactosyltransferase</fullName>
    </submittedName>
</protein>
<dbReference type="AlphaFoldDB" id="A0A0B1SUT0"/>
<keyword evidence="7" id="KW-0735">Signal-anchor</keyword>
<feature type="domain" description="Galactosyltransferase C-terminal" evidence="11">
    <location>
        <begin position="143"/>
        <end position="184"/>
    </location>
</feature>
<dbReference type="Gene3D" id="3.90.550.10">
    <property type="entry name" value="Spore Coat Polysaccharide Biosynthesis Protein SpsA, Chain A"/>
    <property type="match status" value="1"/>
</dbReference>
<evidence type="ECO:0000259" key="12">
    <source>
        <dbReference type="Pfam" id="PF13733"/>
    </source>
</evidence>
<evidence type="ECO:0000256" key="3">
    <source>
        <dbReference type="ARBA" id="ARBA00005735"/>
    </source>
</evidence>
<dbReference type="InterPro" id="IPR029044">
    <property type="entry name" value="Nucleotide-diphossugar_trans"/>
</dbReference>
<evidence type="ECO:0000256" key="7">
    <source>
        <dbReference type="ARBA" id="ARBA00022968"/>
    </source>
</evidence>
<keyword evidence="8" id="KW-1133">Transmembrane helix</keyword>
<dbReference type="EMBL" id="KN558073">
    <property type="protein sequence ID" value="KHJ87292.1"/>
    <property type="molecule type" value="Genomic_DNA"/>
</dbReference>
<keyword evidence="14" id="KW-1185">Reference proteome</keyword>
<dbReference type="GO" id="GO:0006688">
    <property type="term" value="P:glycosphingolipid biosynthetic process"/>
    <property type="evidence" value="ECO:0007669"/>
    <property type="project" value="TreeGrafter"/>
</dbReference>
<dbReference type="GO" id="GO:0033842">
    <property type="term" value="F:N-acetyl-beta-glucosaminyl-derivative 4-beta-N-acetylgalactosaminyltransferase activity"/>
    <property type="evidence" value="ECO:0007669"/>
    <property type="project" value="TreeGrafter"/>
</dbReference>
<proteinExistence type="inferred from homology"/>
<dbReference type="GO" id="GO:0005975">
    <property type="term" value="P:carbohydrate metabolic process"/>
    <property type="evidence" value="ECO:0007669"/>
    <property type="project" value="InterPro"/>
</dbReference>
<dbReference type="GO" id="GO:0008378">
    <property type="term" value="F:galactosyltransferase activity"/>
    <property type="evidence" value="ECO:0007669"/>
    <property type="project" value="TreeGrafter"/>
</dbReference>
<sequence>MEVLPFEELAKKYSYLAPGGHYSPKTCKPLNKLAVIIPYRDRASHLHVLLNNMHPFLTDQFLDYSIIVVEQASNQTFNRGKLLNVGFVEAMKLYEWDCVLLHDVDLLPEDRRNLHVCKRYDYTMSLDIDWPPCEQHPISDNDRLAYNGMFGTSSMLSTAQFRKVNGLSNRFWGWGGEDDDLYTR</sequence>
<dbReference type="InterPro" id="IPR003859">
    <property type="entry name" value="Galactosyl_T"/>
</dbReference>
<evidence type="ECO:0000259" key="11">
    <source>
        <dbReference type="Pfam" id="PF02709"/>
    </source>
</evidence>
<evidence type="ECO:0000256" key="2">
    <source>
        <dbReference type="ARBA" id="ARBA00004922"/>
    </source>
</evidence>
<dbReference type="UniPathway" id="UPA00378"/>
<dbReference type="OrthoDB" id="10038994at2759"/>
<keyword evidence="10" id="KW-0325">Glycoprotein</keyword>
<dbReference type="Proteomes" id="UP000053660">
    <property type="component" value="Unassembled WGS sequence"/>
</dbReference>
<comment type="subcellular location">
    <subcellularLocation>
        <location evidence="1">Membrane</location>
        <topology evidence="1">Single-pass type II membrane protein</topology>
    </subcellularLocation>
</comment>